<organism evidence="2 3">
    <name type="scientific">Chryseobacterium geocarposphaerae</name>
    <dbReference type="NCBI Taxonomy" id="1416776"/>
    <lineage>
        <taxon>Bacteria</taxon>
        <taxon>Pseudomonadati</taxon>
        <taxon>Bacteroidota</taxon>
        <taxon>Flavobacteriia</taxon>
        <taxon>Flavobacteriales</taxon>
        <taxon>Weeksellaceae</taxon>
        <taxon>Chryseobacterium group</taxon>
        <taxon>Chryseobacterium</taxon>
    </lineage>
</organism>
<keyword evidence="3" id="KW-1185">Reference proteome</keyword>
<feature type="domain" description="DUF6705" evidence="1">
    <location>
        <begin position="1"/>
        <end position="111"/>
    </location>
</feature>
<accession>A0A2M9C1D2</accession>
<sequence length="192" mass="21998">MKNVFLILIIFLFPMISCKSQIISLEQAVIYEQQTGSIPQSTTYIKDVNNSLNKYIGIWKGDLNGKTYEFNFIKKENVGGFDVNWDFLVGRLKVSDSNGNITYDTSNEQDDLKTKFKGINFQSDLKAYKMYFVGNSVGCAEYGYVYLRIQPSTPLQMTILMLPDNDIVEEGKCPINFQPTIPYEQLIHLVKQ</sequence>
<dbReference type="Pfam" id="PF20448">
    <property type="entry name" value="DUF6705"/>
    <property type="match status" value="1"/>
</dbReference>
<dbReference type="AlphaFoldDB" id="A0A2M9C1D2"/>
<evidence type="ECO:0000313" key="3">
    <source>
        <dbReference type="Proteomes" id="UP000228740"/>
    </source>
</evidence>
<evidence type="ECO:0000313" key="2">
    <source>
        <dbReference type="EMBL" id="PJJ64236.1"/>
    </source>
</evidence>
<protein>
    <recommendedName>
        <fullName evidence="1">DUF6705 domain-containing protein</fullName>
    </recommendedName>
</protein>
<comment type="caution">
    <text evidence="2">The sequence shown here is derived from an EMBL/GenBank/DDBJ whole genome shotgun (WGS) entry which is preliminary data.</text>
</comment>
<gene>
    <name evidence="2" type="ORF">CLV73_2594</name>
</gene>
<proteinExistence type="predicted"/>
<dbReference type="EMBL" id="PGFD01000002">
    <property type="protein sequence ID" value="PJJ64236.1"/>
    <property type="molecule type" value="Genomic_DNA"/>
</dbReference>
<dbReference type="Proteomes" id="UP000228740">
    <property type="component" value="Unassembled WGS sequence"/>
</dbReference>
<evidence type="ECO:0000259" key="1">
    <source>
        <dbReference type="Pfam" id="PF20448"/>
    </source>
</evidence>
<dbReference type="InterPro" id="IPR046551">
    <property type="entry name" value="DUF6705"/>
</dbReference>
<name>A0A2M9C1D2_9FLAO</name>
<dbReference type="RefSeq" id="WP_100377261.1">
    <property type="nucleotide sequence ID" value="NZ_PGFD01000002.1"/>
</dbReference>
<dbReference type="OrthoDB" id="1274930at2"/>
<reference evidence="2 3" key="1">
    <citation type="submission" date="2017-11" db="EMBL/GenBank/DDBJ databases">
        <title>Genomic Encyclopedia of Archaeal and Bacterial Type Strains, Phase II (KMG-II): From Individual Species to Whole Genera.</title>
        <authorList>
            <person name="Goeker M."/>
        </authorList>
    </citation>
    <scope>NUCLEOTIDE SEQUENCE [LARGE SCALE GENOMIC DNA]</scope>
    <source>
        <strain evidence="2 3">DSM 27617</strain>
    </source>
</reference>